<dbReference type="EMBL" id="CP086718">
    <property type="protein sequence ID" value="WOO83360.1"/>
    <property type="molecule type" value="Genomic_DNA"/>
</dbReference>
<evidence type="ECO:0000256" key="1">
    <source>
        <dbReference type="SAM" id="SignalP"/>
    </source>
</evidence>
<sequence length="121" mass="13307">MANPPEFALIGLFLSIALVLIFGPSKRTAETFATANYPAQQSLSRAETQLAEHWARLVTSLIALDDTVGEDRADGFGRREAIVERIEIASRELARVRAALKGQTRDEDWVEVKRALGKGAQ</sequence>
<accession>A0AAF0YAZ2</accession>
<keyword evidence="3" id="KW-1185">Reference proteome</keyword>
<feature type="signal peptide" evidence="1">
    <location>
        <begin position="1"/>
        <end position="29"/>
    </location>
</feature>
<organism evidence="2 3">
    <name type="scientific">Vanrija pseudolonga</name>
    <dbReference type="NCBI Taxonomy" id="143232"/>
    <lineage>
        <taxon>Eukaryota</taxon>
        <taxon>Fungi</taxon>
        <taxon>Dikarya</taxon>
        <taxon>Basidiomycota</taxon>
        <taxon>Agaricomycotina</taxon>
        <taxon>Tremellomycetes</taxon>
        <taxon>Trichosporonales</taxon>
        <taxon>Trichosporonaceae</taxon>
        <taxon>Vanrija</taxon>
    </lineage>
</organism>
<dbReference type="Proteomes" id="UP000827549">
    <property type="component" value="Chromosome 5"/>
</dbReference>
<reference evidence="2" key="1">
    <citation type="submission" date="2023-10" db="EMBL/GenBank/DDBJ databases">
        <authorList>
            <person name="Noh H."/>
        </authorList>
    </citation>
    <scope>NUCLEOTIDE SEQUENCE</scope>
    <source>
        <strain evidence="2">DUCC4014</strain>
    </source>
</reference>
<keyword evidence="1" id="KW-0732">Signal</keyword>
<dbReference type="AlphaFoldDB" id="A0AAF0YAZ2"/>
<protein>
    <submittedName>
        <fullName evidence="2">Uncharacterized protein</fullName>
    </submittedName>
</protein>
<feature type="chain" id="PRO_5041906345" evidence="1">
    <location>
        <begin position="30"/>
        <end position="121"/>
    </location>
</feature>
<evidence type="ECO:0000313" key="3">
    <source>
        <dbReference type="Proteomes" id="UP000827549"/>
    </source>
</evidence>
<name>A0AAF0YAZ2_9TREE</name>
<gene>
    <name evidence="2" type="ORF">LOC62_05G006885</name>
</gene>
<dbReference type="RefSeq" id="XP_062629386.1">
    <property type="nucleotide sequence ID" value="XM_062773402.1"/>
</dbReference>
<evidence type="ECO:0000313" key="2">
    <source>
        <dbReference type="EMBL" id="WOO83360.1"/>
    </source>
</evidence>
<proteinExistence type="predicted"/>
<dbReference type="GeneID" id="87810060"/>